<sequence>MVKKTTPQNPPLAATQAPAEVAVELPYPQIRYAVNNNTLDPIKAKNGTVATVAFTGMGTGPITLYWAIKGQDEPVFEPVVQPGSTSGSIDIPVPWQSVSTSIGHTVLVWYTARVAGQLKESLVLELEVQQIREADLKESLPKFEHAQYVHSTWQLDMKTFRGDETIRLNAWPMIQAGQRLFINVAGDQHKPPFAFSWVARDHVVMETEAHDDHVFEFKLSRGWMARREDYSALTLHIAVIFDGSDPKPPVPVDPIYETRLPENAHEFHPRNTALLFVDTSLHLQAPTLVEAQGQGQVDPLKLLEGATVRVCYEDMQSTDHIALCWESTFGDCAPIAPQYGVEEGCIDFHVPPEYVGMRLDNFAHFSYTVTRDGEPYTSPEGVVRIPLPANLPQPQIFEAPFNTLDLGGMCCDDPVTVHVAPWPFIGTSQVIQLFIGGVYPDGSKARLLPFDDAPITEEDVRSGWTRTLSRAQLAALKHDSQLYVLFSVEFLPRKDSRPVYRSFPSLLVNLLTEPHLELTAPHLVESVDCGANGWLLNPVNTVEGAHLQVAYGHMCPGDWVCPTFTGTPGLGSPALECRTVGIDQRNMVFPIPASAISANLCQKISVSYNVSRACGGFWESPVKEVQVLDLSGLPAPAVEQATGSTLDLNTFGGDATAMVATWSYLALGQPCWLWVTGELEDGSPYRFEVLEGQAVTEEWLAGGVTAALARNELQKLADCSAFEVHFAVNFNGESDKASAKEFASLTLEIAQEDLVLEAPTVREAVGSQLTVYNGRDGVTVRVAYDLISPGHAISVCWKRADGTCLPLASKPGSNDPDYVDFHIPREAVIRGIGKTVKINYTVTSLCKVATSPDLDLQISDPIHLPVPVVPQATNNILDLRTFNGNADITVEPWWFILPDQKVWLRGVGTQKNGNPYTINVYLGQGVTAGEASTGLKKALQRFELELLKDLSRLMFTCKVTADGSTHESEALVFPILELIIRANFLTDFDDFESYPSQEYLGAGTIINTRLLDFELPASSPPGIGLHPVRTAGELVPGMIEGKALAVRCGSANTMQLSRLKFKFRCARVRFGYANTGTDIATFRFFGENNQLLGTREAATRTWVDFEAENGAKIVRIDVLCLVHGAIDSLTIWHGGETYRH</sequence>
<dbReference type="Proteomes" id="UP001148189">
    <property type="component" value="Unassembled WGS sequence"/>
</dbReference>
<reference evidence="1" key="1">
    <citation type="submission" date="2022-05" db="EMBL/GenBank/DDBJ databases">
        <title>Novel Pseudomonas spp. Isolated from a Rainbow Trout Aquaculture Facility.</title>
        <authorList>
            <person name="Testerman T."/>
            <person name="Graf J."/>
        </authorList>
    </citation>
    <scope>NUCLEOTIDE SEQUENCE</scope>
    <source>
        <strain evidence="1">ID1050</strain>
    </source>
</reference>
<evidence type="ECO:0000313" key="2">
    <source>
        <dbReference type="Proteomes" id="UP001148189"/>
    </source>
</evidence>
<keyword evidence="2" id="KW-1185">Reference proteome</keyword>
<proteinExistence type="predicted"/>
<dbReference type="RefSeq" id="WP_273866761.1">
    <property type="nucleotide sequence ID" value="NZ_JAMDHD010000021.1"/>
</dbReference>
<organism evidence="1 2">
    <name type="scientific">Pseudomonas shahriarae</name>
    <dbReference type="NCBI Taxonomy" id="2745512"/>
    <lineage>
        <taxon>Bacteria</taxon>
        <taxon>Pseudomonadati</taxon>
        <taxon>Pseudomonadota</taxon>
        <taxon>Gammaproteobacteria</taxon>
        <taxon>Pseudomonadales</taxon>
        <taxon>Pseudomonadaceae</taxon>
        <taxon>Pseudomonas</taxon>
    </lineage>
</organism>
<protein>
    <submittedName>
        <fullName evidence="1">Uncharacterized protein</fullName>
    </submittedName>
</protein>
<dbReference type="EMBL" id="JAMDHD010000021">
    <property type="protein sequence ID" value="MDD0985873.1"/>
    <property type="molecule type" value="Genomic_DNA"/>
</dbReference>
<gene>
    <name evidence="1" type="ORF">M5G21_13030</name>
</gene>
<comment type="caution">
    <text evidence="1">The sequence shown here is derived from an EMBL/GenBank/DDBJ whole genome shotgun (WGS) entry which is preliminary data.</text>
</comment>
<evidence type="ECO:0000313" key="1">
    <source>
        <dbReference type="EMBL" id="MDD0985873.1"/>
    </source>
</evidence>
<accession>A0ABT5NBF0</accession>
<name>A0ABT5NBF0_9PSED</name>